<proteinExistence type="predicted"/>
<dbReference type="Proteomes" id="UP001082899">
    <property type="component" value="Unassembled WGS sequence"/>
</dbReference>
<dbReference type="InterPro" id="IPR036590">
    <property type="entry name" value="SRAP-like"/>
</dbReference>
<dbReference type="SUPFAM" id="SSF143081">
    <property type="entry name" value="BB1717-like"/>
    <property type="match status" value="1"/>
</dbReference>
<evidence type="ECO:0000313" key="2">
    <source>
        <dbReference type="Proteomes" id="UP001082899"/>
    </source>
</evidence>
<dbReference type="InterPro" id="IPR003738">
    <property type="entry name" value="SRAP"/>
</dbReference>
<comment type="caution">
    <text evidence="1">The sequence shown here is derived from an EMBL/GenBank/DDBJ whole genome shotgun (WGS) entry which is preliminary data.</text>
</comment>
<organism evidence="1 2">
    <name type="scientific">Robbsia betulipollinis</name>
    <dbReference type="NCBI Taxonomy" id="2981849"/>
    <lineage>
        <taxon>Bacteria</taxon>
        <taxon>Pseudomonadati</taxon>
        <taxon>Pseudomonadota</taxon>
        <taxon>Betaproteobacteria</taxon>
        <taxon>Burkholderiales</taxon>
        <taxon>Burkholderiaceae</taxon>
        <taxon>Robbsia</taxon>
    </lineage>
</organism>
<evidence type="ECO:0000313" key="1">
    <source>
        <dbReference type="EMBL" id="MCY0387928.1"/>
    </source>
</evidence>
<accession>A0ABT3ZN09</accession>
<sequence length="77" mass="8684">MINARLDKAGTSTWKGLWKSHRVIVPCEGWYEWITEAARKSRSSSSPRMENPSSLQGYLTSGLIRITLCPKERTTAS</sequence>
<reference evidence="1" key="1">
    <citation type="submission" date="2022-11" db="EMBL/GenBank/DDBJ databases">
        <title>Robbsia betulipollinis sp. nov., isolated from pollen of birch (Betula pendula).</title>
        <authorList>
            <person name="Shi H."/>
            <person name="Ambika Manirajan B."/>
            <person name="Ratering S."/>
            <person name="Geissler-Plaum R."/>
            <person name="Schnell S."/>
        </authorList>
    </citation>
    <scope>NUCLEOTIDE SEQUENCE</scope>
    <source>
        <strain evidence="1">Bb-Pol-6</strain>
    </source>
</reference>
<protein>
    <submittedName>
        <fullName evidence="1">SOS response-associated peptidase family protein</fullName>
    </submittedName>
</protein>
<gene>
    <name evidence="1" type="ORF">OVY01_11910</name>
</gene>
<dbReference type="Pfam" id="PF02586">
    <property type="entry name" value="SRAP"/>
    <property type="match status" value="1"/>
</dbReference>
<name>A0ABT3ZN09_9BURK</name>
<dbReference type="EMBL" id="JAPMXC010000002">
    <property type="protein sequence ID" value="MCY0387928.1"/>
    <property type="molecule type" value="Genomic_DNA"/>
</dbReference>
<keyword evidence="2" id="KW-1185">Reference proteome</keyword>
<dbReference type="Gene3D" id="3.90.1680.10">
    <property type="entry name" value="SOS response associated peptidase-like"/>
    <property type="match status" value="1"/>
</dbReference>